<evidence type="ECO:0000256" key="2">
    <source>
        <dbReference type="ARBA" id="ARBA00022484"/>
    </source>
</evidence>
<evidence type="ECO:0000256" key="3">
    <source>
        <dbReference type="ARBA" id="ARBA00022679"/>
    </source>
</evidence>
<evidence type="ECO:0000256" key="6">
    <source>
        <dbReference type="ARBA" id="ARBA00023158"/>
    </source>
</evidence>
<keyword evidence="12" id="KW-1185">Reference proteome</keyword>
<dbReference type="PANTHER" id="PTHR23079:SF55">
    <property type="entry name" value="RNA-DIRECTED RNA POLYMERASE"/>
    <property type="match status" value="1"/>
</dbReference>
<dbReference type="EMBL" id="CM001886">
    <property type="protein sequence ID" value="EOY15730.1"/>
    <property type="molecule type" value="Genomic_DNA"/>
</dbReference>
<dbReference type="Pfam" id="PF05183">
    <property type="entry name" value="RdRP"/>
    <property type="match status" value="1"/>
</dbReference>
<reference evidence="11 12" key="1">
    <citation type="journal article" date="2013" name="Genome Biol.">
        <title>The genome sequence of the most widely cultivated cacao type and its use to identify candidate genes regulating pod color.</title>
        <authorList>
            <person name="Motamayor J.C."/>
            <person name="Mockaitis K."/>
            <person name="Schmutz J."/>
            <person name="Haiminen N."/>
            <person name="Iii D.L."/>
            <person name="Cornejo O."/>
            <person name="Findley S.D."/>
            <person name="Zheng P."/>
            <person name="Utro F."/>
            <person name="Royaert S."/>
            <person name="Saski C."/>
            <person name="Jenkins J."/>
            <person name="Podicheti R."/>
            <person name="Zhao M."/>
            <person name="Scheffler B.E."/>
            <person name="Stack J.C."/>
            <person name="Feltus F.A."/>
            <person name="Mustiga G.M."/>
            <person name="Amores F."/>
            <person name="Phillips W."/>
            <person name="Marelli J.P."/>
            <person name="May G.D."/>
            <person name="Shapiro H."/>
            <person name="Ma J."/>
            <person name="Bustamante C.D."/>
            <person name="Schnell R.J."/>
            <person name="Main D."/>
            <person name="Gilbert D."/>
            <person name="Parida L."/>
            <person name="Kuhn D.N."/>
        </authorList>
    </citation>
    <scope>NUCLEOTIDE SEQUENCE [LARGE SCALE GENOMIC DNA]</scope>
    <source>
        <strain evidence="12">cv. Matina 1-6</strain>
    </source>
</reference>
<dbReference type="GO" id="GO:0031047">
    <property type="term" value="P:regulatory ncRNA-mediated gene silencing"/>
    <property type="evidence" value="ECO:0007669"/>
    <property type="project" value="UniProtKB-KW"/>
</dbReference>
<feature type="domain" description="RDRP C-terminal head" evidence="10">
    <location>
        <begin position="232"/>
        <end position="315"/>
    </location>
</feature>
<sequence>MAGGDFDGDTYFVSKNPQLLDYFKVSEPWTENSSTCGVSTKGPCEFSNEELEDELFKLFLRTRFQPSLECGLDIIQVIGFGSDVKVLLAAFSNAMAIASDNCMAVMDRLLTLEDSNSPEEFLLKKNLQRLIDLYYESLDAPKTGKKIEVPRELRADAFPHYLERQKSFKSASILGKIYDFVKSYGEELPRKEVRKLPCFDVGFPQDCREKWTELYKQYREDMTQTLQTLDGKSKELRDVAANAVYNKYKQELYGGAVLEQRQRPLDQIYKEALAIYNISYDYAIRIDDVGKCGFAWKVAGSALLSLYASEQGEKTLSCAPSVLKELFR</sequence>
<keyword evidence="6 8" id="KW-0943">RNA-mediated gene silencing</keyword>
<evidence type="ECO:0000313" key="12">
    <source>
        <dbReference type="Proteomes" id="UP000026915"/>
    </source>
</evidence>
<organism evidence="11 12">
    <name type="scientific">Theobroma cacao</name>
    <name type="common">Cacao</name>
    <name type="synonym">Cocoa</name>
    <dbReference type="NCBI Taxonomy" id="3641"/>
    <lineage>
        <taxon>Eukaryota</taxon>
        <taxon>Viridiplantae</taxon>
        <taxon>Streptophyta</taxon>
        <taxon>Embryophyta</taxon>
        <taxon>Tracheophyta</taxon>
        <taxon>Spermatophyta</taxon>
        <taxon>Magnoliopsida</taxon>
        <taxon>eudicotyledons</taxon>
        <taxon>Gunneridae</taxon>
        <taxon>Pentapetalae</taxon>
        <taxon>rosids</taxon>
        <taxon>malvids</taxon>
        <taxon>Malvales</taxon>
        <taxon>Malvaceae</taxon>
        <taxon>Byttnerioideae</taxon>
        <taxon>Theobroma</taxon>
    </lineage>
</organism>
<evidence type="ECO:0000259" key="10">
    <source>
        <dbReference type="Pfam" id="PF26253"/>
    </source>
</evidence>
<proteinExistence type="inferred from homology"/>
<accession>A0A061FEK3</accession>
<dbReference type="Pfam" id="PF26253">
    <property type="entry name" value="RdRP_head"/>
    <property type="match status" value="1"/>
</dbReference>
<dbReference type="Gramene" id="EOY15730">
    <property type="protein sequence ID" value="EOY15730"/>
    <property type="gene ID" value="TCM_034708"/>
</dbReference>
<evidence type="ECO:0000313" key="11">
    <source>
        <dbReference type="EMBL" id="EOY15730.1"/>
    </source>
</evidence>
<dbReference type="PANTHER" id="PTHR23079">
    <property type="entry name" value="RNA-DEPENDENT RNA POLYMERASE"/>
    <property type="match status" value="1"/>
</dbReference>
<keyword evidence="5 8" id="KW-0694">RNA-binding</keyword>
<dbReference type="STRING" id="3641.A0A061FEK3"/>
<evidence type="ECO:0000256" key="7">
    <source>
        <dbReference type="ARBA" id="ARBA00048744"/>
    </source>
</evidence>
<keyword evidence="4 8" id="KW-0548">Nucleotidyltransferase</keyword>
<comment type="function">
    <text evidence="8">Probably involved in the RNA silencing pathway and required for the generation of small interfering RNAs (siRNAs).</text>
</comment>
<name>A0A061FEK3_THECC</name>
<keyword evidence="3 8" id="KW-0808">Transferase</keyword>
<evidence type="ECO:0000256" key="4">
    <source>
        <dbReference type="ARBA" id="ARBA00022695"/>
    </source>
</evidence>
<dbReference type="Proteomes" id="UP000026915">
    <property type="component" value="Chromosome 8"/>
</dbReference>
<dbReference type="eggNOG" id="KOG0988">
    <property type="taxonomic scope" value="Eukaryota"/>
</dbReference>
<dbReference type="GO" id="GO:0003723">
    <property type="term" value="F:RNA binding"/>
    <property type="evidence" value="ECO:0007669"/>
    <property type="project" value="UniProtKB-KW"/>
</dbReference>
<dbReference type="InterPro" id="IPR007855">
    <property type="entry name" value="RDRP"/>
</dbReference>
<evidence type="ECO:0000256" key="5">
    <source>
        <dbReference type="ARBA" id="ARBA00022884"/>
    </source>
</evidence>
<comment type="catalytic activity">
    <reaction evidence="7 8">
        <text>RNA(n) + a ribonucleoside 5'-triphosphate = RNA(n+1) + diphosphate</text>
        <dbReference type="Rhea" id="RHEA:21248"/>
        <dbReference type="Rhea" id="RHEA-COMP:14527"/>
        <dbReference type="Rhea" id="RHEA-COMP:17342"/>
        <dbReference type="ChEBI" id="CHEBI:33019"/>
        <dbReference type="ChEBI" id="CHEBI:61557"/>
        <dbReference type="ChEBI" id="CHEBI:140395"/>
        <dbReference type="EC" id="2.7.7.48"/>
    </reaction>
</comment>
<dbReference type="AlphaFoldDB" id="A0A061FEK3"/>
<dbReference type="InParanoid" id="A0A061FEK3"/>
<dbReference type="EC" id="2.7.7.48" evidence="8"/>
<protein>
    <recommendedName>
        <fullName evidence="8">RNA-dependent RNA polymerase</fullName>
        <ecNumber evidence="8">2.7.7.48</ecNumber>
    </recommendedName>
</protein>
<comment type="similarity">
    <text evidence="1 8">Belongs to the RdRP family.</text>
</comment>
<dbReference type="HOGENOM" id="CLU_073467_0_0_1"/>
<evidence type="ECO:0000256" key="1">
    <source>
        <dbReference type="ARBA" id="ARBA00005762"/>
    </source>
</evidence>
<dbReference type="InterPro" id="IPR057596">
    <property type="entry name" value="RDRP_core"/>
</dbReference>
<evidence type="ECO:0000256" key="8">
    <source>
        <dbReference type="RuleBase" id="RU363098"/>
    </source>
</evidence>
<feature type="domain" description="RDRP core" evidence="9">
    <location>
        <begin position="1"/>
        <end position="179"/>
    </location>
</feature>
<gene>
    <name evidence="11" type="ORF">TCM_034708</name>
</gene>
<keyword evidence="2 8" id="KW-0696">RNA-directed RNA polymerase</keyword>
<evidence type="ECO:0000259" key="9">
    <source>
        <dbReference type="Pfam" id="PF05183"/>
    </source>
</evidence>
<dbReference type="InterPro" id="IPR058752">
    <property type="entry name" value="RDRP_C_head"/>
</dbReference>
<dbReference type="GO" id="GO:0003968">
    <property type="term" value="F:RNA-directed RNA polymerase activity"/>
    <property type="evidence" value="ECO:0007669"/>
    <property type="project" value="UniProtKB-KW"/>
</dbReference>
<dbReference type="OMA" id="MLIDKCH"/>